<feature type="binding site" evidence="7">
    <location>
        <position position="169"/>
    </location>
    <ligand>
        <name>glyoxylate</name>
        <dbReference type="ChEBI" id="CHEBI:36655"/>
    </ligand>
</feature>
<dbReference type="OrthoDB" id="9770452at2"/>
<dbReference type="KEGG" id="dsh:Dshi_2484"/>
<feature type="binding site" evidence="7">
    <location>
        <begin position="82"/>
        <end position="84"/>
    </location>
    <ligand>
        <name>FMN</name>
        <dbReference type="ChEBI" id="CHEBI:58210"/>
    </ligand>
</feature>
<feature type="binding site" evidence="7">
    <location>
        <position position="134"/>
    </location>
    <ligand>
        <name>glyoxylate</name>
        <dbReference type="ChEBI" id="CHEBI:36655"/>
    </ligand>
</feature>
<dbReference type="GO" id="GO:0004460">
    <property type="term" value="F:L-lactate dehydrogenase (cytochrome) activity"/>
    <property type="evidence" value="ECO:0007669"/>
    <property type="project" value="UniProtKB-EC"/>
</dbReference>
<evidence type="ECO:0000256" key="2">
    <source>
        <dbReference type="ARBA" id="ARBA00022630"/>
    </source>
</evidence>
<comment type="cofactor">
    <cofactor evidence="1">
        <name>FMN</name>
        <dbReference type="ChEBI" id="CHEBI:58210"/>
    </cofactor>
</comment>
<dbReference type="PANTHER" id="PTHR10578:SF107">
    <property type="entry name" value="2-HYDROXYACID OXIDASE 1"/>
    <property type="match status" value="1"/>
</dbReference>
<dbReference type="PROSITE" id="PS51349">
    <property type="entry name" value="FMN_HYDROXY_ACID_DH_2"/>
    <property type="match status" value="1"/>
</dbReference>
<feature type="binding site" evidence="7">
    <location>
        <position position="160"/>
    </location>
    <ligand>
        <name>FMN</name>
        <dbReference type="ChEBI" id="CHEBI:58210"/>
    </ligand>
</feature>
<dbReference type="EMBL" id="CP000830">
    <property type="protein sequence ID" value="ABV94218.1"/>
    <property type="molecule type" value="Genomic_DNA"/>
</dbReference>
<feature type="binding site" evidence="7">
    <location>
        <position position="277"/>
    </location>
    <ligand>
        <name>FMN</name>
        <dbReference type="ChEBI" id="CHEBI:58210"/>
    </ligand>
</feature>
<feature type="binding site" evidence="7">
    <location>
        <position position="111"/>
    </location>
    <ligand>
        <name>FMN</name>
        <dbReference type="ChEBI" id="CHEBI:58210"/>
    </ligand>
</feature>
<comment type="similarity">
    <text evidence="5">Belongs to the FMN-dependent alpha-hydroxy acid dehydrogenase family.</text>
</comment>
<reference evidence="10" key="1">
    <citation type="journal article" date="2010" name="ISME J.">
        <title>The complete genome sequence of the algal symbiont Dinoroseobacter shibae: a hitchhiker's guide to life in the sea.</title>
        <authorList>
            <person name="Wagner-Dobler I."/>
            <person name="Ballhausen B."/>
            <person name="Berger M."/>
            <person name="Brinkhoff T."/>
            <person name="Buchholz I."/>
            <person name="Bunk B."/>
            <person name="Cypionka H."/>
            <person name="Daniel R."/>
            <person name="Drepper T."/>
            <person name="Gerdts G."/>
            <person name="Hahnke S."/>
            <person name="Han C."/>
            <person name="Jahn D."/>
            <person name="Kalhoefer D."/>
            <person name="Kiss H."/>
            <person name="Klenk H.P."/>
            <person name="Kyrpides N."/>
            <person name="Liebl W."/>
            <person name="Liesegang H."/>
            <person name="Meincke L."/>
            <person name="Pati A."/>
            <person name="Petersen J."/>
            <person name="Piekarski T."/>
            <person name="Pommerenke C."/>
            <person name="Pradella S."/>
            <person name="Pukall R."/>
            <person name="Rabus R."/>
            <person name="Stackebrandt E."/>
            <person name="Thole S."/>
            <person name="Thompson L."/>
            <person name="Tielen P."/>
            <person name="Tomasch J."/>
            <person name="von Jan M."/>
            <person name="Wanphrut N."/>
            <person name="Wichels A."/>
            <person name="Zech H."/>
            <person name="Simon M."/>
        </authorList>
    </citation>
    <scope>NUCLEOTIDE SEQUENCE [LARGE SCALE GENOMIC DNA]</scope>
    <source>
        <strain evidence="10">DSM 16493 / NCIMB 14021 / DFL 12</strain>
    </source>
</reference>
<dbReference type="GO" id="GO:0010181">
    <property type="term" value="F:FMN binding"/>
    <property type="evidence" value="ECO:0007669"/>
    <property type="project" value="InterPro"/>
</dbReference>
<evidence type="ECO:0000256" key="1">
    <source>
        <dbReference type="ARBA" id="ARBA00001917"/>
    </source>
</evidence>
<dbReference type="PANTHER" id="PTHR10578">
    <property type="entry name" value="S -2-HYDROXY-ACID OXIDASE-RELATED"/>
    <property type="match status" value="1"/>
</dbReference>
<dbReference type="HOGENOM" id="CLU_020639_0_0_5"/>
<evidence type="ECO:0000256" key="4">
    <source>
        <dbReference type="ARBA" id="ARBA00023002"/>
    </source>
</evidence>
<protein>
    <submittedName>
        <fullName evidence="9">Cytochrome containing L-lactate dehydrogenase</fullName>
        <ecNumber evidence="9">1.1.2.3</ecNumber>
    </submittedName>
</protein>
<dbReference type="AlphaFoldDB" id="A8LSL9"/>
<feature type="active site" description="Proton acceptor" evidence="6">
    <location>
        <position position="279"/>
    </location>
</feature>
<name>A8LSL9_DINSH</name>
<dbReference type="InterPro" id="IPR013785">
    <property type="entry name" value="Aldolase_TIM"/>
</dbReference>
<gene>
    <name evidence="9" type="primary">lldD1</name>
    <name evidence="9" type="ordered locus">Dshi_2484</name>
</gene>
<dbReference type="PIRSF" id="PIRSF000138">
    <property type="entry name" value="Al-hdrx_acd_dh"/>
    <property type="match status" value="1"/>
</dbReference>
<dbReference type="SUPFAM" id="SSF51395">
    <property type="entry name" value="FMN-linked oxidoreductases"/>
    <property type="match status" value="1"/>
</dbReference>
<evidence type="ECO:0000256" key="3">
    <source>
        <dbReference type="ARBA" id="ARBA00022643"/>
    </source>
</evidence>
<dbReference type="Pfam" id="PF01070">
    <property type="entry name" value="FMN_dh"/>
    <property type="match status" value="1"/>
</dbReference>
<sequence length="389" mass="41816">MDFDTTHPAISDLRRAARRRIPGFVFEYLDSATGDREIGVQTTRAALDAIHLLPGILHGQITPELETPLLGQTYARPFGIAPVGMSGLIWPDAERLLAAEAATARIPYGLSTVATQTPERVGPVAGEMGWFQLYPPADPGIRDDIMARARASGFGTLVLTVDVPADSRRERQRRANLTIPPKITPRMIFQMILHPTWALGMARHGTPSLKLAESYVEKTGAASYMAHAGKAIRGAPDWAYLDAVRAGWDGPLVVKGVLRPEDAVRLRAAGVDAIWVSDHSARQFEGGPGAITQLPAIRRAVGPDCPVIYDSGIEGGLDILRAVGLGADFVMLGRAWHFALAGLGPAGVRHLIHILTQDLVTNMQICGIAKLADFRDQLATHSYGVSGQA</sequence>
<dbReference type="InterPro" id="IPR012133">
    <property type="entry name" value="Alpha-hydoxy_acid_DH_FMN"/>
</dbReference>
<dbReference type="RefSeq" id="WP_012179149.1">
    <property type="nucleotide sequence ID" value="NC_009952.1"/>
</dbReference>
<dbReference type="Proteomes" id="UP000006833">
    <property type="component" value="Chromosome"/>
</dbReference>
<evidence type="ECO:0000313" key="10">
    <source>
        <dbReference type="Proteomes" id="UP000006833"/>
    </source>
</evidence>
<dbReference type="InterPro" id="IPR037396">
    <property type="entry name" value="FMN_HAD"/>
</dbReference>
<keyword evidence="4 9" id="KW-0560">Oxidoreductase</keyword>
<evidence type="ECO:0000256" key="5">
    <source>
        <dbReference type="ARBA" id="ARBA00024042"/>
    </source>
</evidence>
<feature type="binding site" evidence="7">
    <location>
        <begin position="333"/>
        <end position="334"/>
    </location>
    <ligand>
        <name>FMN</name>
        <dbReference type="ChEBI" id="CHEBI:58210"/>
    </ligand>
</feature>
<evidence type="ECO:0000259" key="8">
    <source>
        <dbReference type="PROSITE" id="PS51349"/>
    </source>
</evidence>
<keyword evidence="10" id="KW-1185">Reference proteome</keyword>
<feature type="binding site" evidence="7">
    <location>
        <position position="28"/>
    </location>
    <ligand>
        <name>glyoxylate</name>
        <dbReference type="ChEBI" id="CHEBI:36655"/>
    </ligand>
</feature>
<dbReference type="InterPro" id="IPR000262">
    <property type="entry name" value="FMN-dep_DH"/>
</dbReference>
<keyword evidence="2 7" id="KW-0285">Flavoprotein</keyword>
<feature type="binding site" evidence="7">
    <location>
        <position position="282"/>
    </location>
    <ligand>
        <name>glyoxylate</name>
        <dbReference type="ChEBI" id="CHEBI:36655"/>
    </ligand>
</feature>
<dbReference type="eggNOG" id="COG1304">
    <property type="taxonomic scope" value="Bacteria"/>
</dbReference>
<evidence type="ECO:0000313" key="9">
    <source>
        <dbReference type="EMBL" id="ABV94218.1"/>
    </source>
</evidence>
<feature type="binding site" evidence="7">
    <location>
        <position position="132"/>
    </location>
    <ligand>
        <name>glyoxylate</name>
        <dbReference type="ChEBI" id="CHEBI:36655"/>
    </ligand>
</feature>
<keyword evidence="3 7" id="KW-0288">FMN</keyword>
<feature type="binding site" evidence="7">
    <location>
        <position position="279"/>
    </location>
    <ligand>
        <name>glyoxylate</name>
        <dbReference type="ChEBI" id="CHEBI:36655"/>
    </ligand>
</feature>
<dbReference type="EC" id="1.1.2.3" evidence="9"/>
<accession>A8LSL9</accession>
<proteinExistence type="inferred from homology"/>
<dbReference type="STRING" id="398580.Dshi_2484"/>
<dbReference type="CDD" id="cd02809">
    <property type="entry name" value="alpha_hydroxyacid_oxid_FMN"/>
    <property type="match status" value="1"/>
</dbReference>
<evidence type="ECO:0000256" key="7">
    <source>
        <dbReference type="PIRSR" id="PIRSR000138-2"/>
    </source>
</evidence>
<evidence type="ECO:0000256" key="6">
    <source>
        <dbReference type="PIRSR" id="PIRSR000138-1"/>
    </source>
</evidence>
<dbReference type="Gene3D" id="3.20.20.70">
    <property type="entry name" value="Aldolase class I"/>
    <property type="match status" value="1"/>
</dbReference>
<feature type="binding site" evidence="7">
    <location>
        <position position="255"/>
    </location>
    <ligand>
        <name>FMN</name>
        <dbReference type="ChEBI" id="CHEBI:58210"/>
    </ligand>
</feature>
<organism evidence="9 10">
    <name type="scientific">Dinoroseobacter shibae (strain DSM 16493 / NCIMB 14021 / DFL 12)</name>
    <dbReference type="NCBI Taxonomy" id="398580"/>
    <lineage>
        <taxon>Bacteria</taxon>
        <taxon>Pseudomonadati</taxon>
        <taxon>Pseudomonadota</taxon>
        <taxon>Alphaproteobacteria</taxon>
        <taxon>Rhodobacterales</taxon>
        <taxon>Roseobacteraceae</taxon>
        <taxon>Dinoroseobacter</taxon>
    </lineage>
</organism>
<feature type="domain" description="FMN hydroxy acid dehydrogenase" evidence="8">
    <location>
        <begin position="2"/>
        <end position="384"/>
    </location>
</feature>